<organism evidence="3 4">
    <name type="scientific">Streptohalobacillus salinus</name>
    <dbReference type="NCBI Taxonomy" id="621096"/>
    <lineage>
        <taxon>Bacteria</taxon>
        <taxon>Bacillati</taxon>
        <taxon>Bacillota</taxon>
        <taxon>Bacilli</taxon>
        <taxon>Bacillales</taxon>
        <taxon>Bacillaceae</taxon>
        <taxon>Streptohalobacillus</taxon>
    </lineage>
</organism>
<evidence type="ECO:0000256" key="1">
    <source>
        <dbReference type="SAM" id="Phobius"/>
    </source>
</evidence>
<evidence type="ECO:0000313" key="4">
    <source>
        <dbReference type="Proteomes" id="UP000247922"/>
    </source>
</evidence>
<feature type="transmembrane region" description="Helical" evidence="1">
    <location>
        <begin position="99"/>
        <end position="117"/>
    </location>
</feature>
<name>A0A2V3WFF2_9BACI</name>
<evidence type="ECO:0000259" key="2">
    <source>
        <dbReference type="Pfam" id="PF04892"/>
    </source>
</evidence>
<feature type="transmembrane region" description="Helical" evidence="1">
    <location>
        <begin position="152"/>
        <end position="176"/>
    </location>
</feature>
<keyword evidence="1" id="KW-0812">Transmembrane</keyword>
<comment type="caution">
    <text evidence="3">The sequence shown here is derived from an EMBL/GenBank/DDBJ whole genome shotgun (WGS) entry which is preliminary data.</text>
</comment>
<protein>
    <submittedName>
        <fullName evidence="3">VanZ family protein</fullName>
    </submittedName>
</protein>
<dbReference type="AlphaFoldDB" id="A0A2V3WFF2"/>
<dbReference type="InterPro" id="IPR006976">
    <property type="entry name" value="VanZ-like"/>
</dbReference>
<feature type="transmembrane region" description="Helical" evidence="1">
    <location>
        <begin position="26"/>
        <end position="47"/>
    </location>
</feature>
<reference evidence="3 4" key="1">
    <citation type="submission" date="2018-05" db="EMBL/GenBank/DDBJ databases">
        <title>Genomic Encyclopedia of Type Strains, Phase IV (KMG-IV): sequencing the most valuable type-strain genomes for metagenomic binning, comparative biology and taxonomic classification.</title>
        <authorList>
            <person name="Goeker M."/>
        </authorList>
    </citation>
    <scope>NUCLEOTIDE SEQUENCE [LARGE SCALE GENOMIC DNA]</scope>
    <source>
        <strain evidence="3 4">DSM 22440</strain>
    </source>
</reference>
<proteinExistence type="predicted"/>
<keyword evidence="1" id="KW-1133">Transmembrane helix</keyword>
<dbReference type="Proteomes" id="UP000247922">
    <property type="component" value="Unassembled WGS sequence"/>
</dbReference>
<feature type="transmembrane region" description="Helical" evidence="1">
    <location>
        <begin position="124"/>
        <end position="140"/>
    </location>
</feature>
<keyword evidence="4" id="KW-1185">Reference proteome</keyword>
<keyword evidence="1" id="KW-0472">Membrane</keyword>
<gene>
    <name evidence="3" type="ORF">DES38_10175</name>
</gene>
<dbReference type="PIRSF" id="PIRSF019083">
    <property type="entry name" value="UCP019083_VanZ"/>
    <property type="match status" value="1"/>
</dbReference>
<dbReference type="Pfam" id="PF04892">
    <property type="entry name" value="VanZ"/>
    <property type="match status" value="1"/>
</dbReference>
<dbReference type="InterPro" id="IPR016747">
    <property type="entry name" value="Phosphotransbutyrylase"/>
</dbReference>
<dbReference type="EMBL" id="QJJR01000001">
    <property type="protein sequence ID" value="PXW92995.1"/>
    <property type="molecule type" value="Genomic_DNA"/>
</dbReference>
<dbReference type="NCBIfam" id="NF037970">
    <property type="entry name" value="vanZ_1"/>
    <property type="match status" value="1"/>
</dbReference>
<evidence type="ECO:0000313" key="3">
    <source>
        <dbReference type="EMBL" id="PXW92995.1"/>
    </source>
</evidence>
<accession>A0A2V3WFF2</accession>
<feature type="domain" description="VanZ-like" evidence="2">
    <location>
        <begin position="29"/>
        <end position="174"/>
    </location>
</feature>
<sequence length="188" mass="22016">MIERCVVEGTVTHVKKTKVLTQMKRYGWLVIPIVWMAVIFYASAMPYQDQNIQPLMRERLDLSGLEPILEQISFSYNQREVSLATHGVYGMIEFFLRKGAHLFIFYVLFILWFIALRNIRINRTSSYLLAIGLSISYAFFDEWHQGLTPNRTPYIGDVVIDAVGVFLACLTVWLVSARHKKKHQRREW</sequence>